<evidence type="ECO:0000256" key="4">
    <source>
        <dbReference type="ARBA" id="ARBA00022824"/>
    </source>
</evidence>
<dbReference type="PANTHER" id="PTHR10868">
    <property type="entry name" value="SIGMA 1-TYPE OPIOID RECEPTOR-RELATED"/>
    <property type="match status" value="1"/>
</dbReference>
<dbReference type="PANTHER" id="PTHR10868:SF1">
    <property type="entry name" value="SIGMA NON-OPIOID INTRACELLULAR RECEPTOR 1"/>
    <property type="match status" value="1"/>
</dbReference>
<sequence>MCGFYKMVSRALKSILSLEMVRNISEKSWVVDDMNGKPRFLQKEMQGLVSGRDGLLLNSHCTLYKSAIEEVRIWGWPLQTVGLLTSGFSSWSFTILSGRVTEWSDGKVGRYVIRKLNASWLQRSWGASTVQLDPNTWILEYRWSTICDNQRLLLAALAFLKNMIPRMLGKMQHKFWLLSTFGNNQYLETTATYNIENLT</sequence>
<keyword evidence="4" id="KW-0256">Endoplasmic reticulum</keyword>
<evidence type="ECO:0000256" key="3">
    <source>
        <dbReference type="ARBA" id="ARBA00022692"/>
    </source>
</evidence>
<dbReference type="GO" id="GO:0005789">
    <property type="term" value="C:endoplasmic reticulum membrane"/>
    <property type="evidence" value="ECO:0007669"/>
    <property type="project" value="UniProtKB-SubCell"/>
</dbReference>
<dbReference type="InterPro" id="IPR006716">
    <property type="entry name" value="ERG2_sigma1_rcpt-like"/>
</dbReference>
<keyword evidence="8" id="KW-1185">Reference proteome</keyword>
<keyword evidence="6" id="KW-0472">Membrane</keyword>
<name>A0A540MTY5_MALBA</name>
<evidence type="ECO:0000256" key="1">
    <source>
        <dbReference type="ARBA" id="ARBA00004586"/>
    </source>
</evidence>
<dbReference type="Proteomes" id="UP000315295">
    <property type="component" value="Unassembled WGS sequence"/>
</dbReference>
<evidence type="ECO:0000313" key="8">
    <source>
        <dbReference type="Proteomes" id="UP000315295"/>
    </source>
</evidence>
<comment type="subcellular location">
    <subcellularLocation>
        <location evidence="1">Endoplasmic reticulum membrane</location>
    </subcellularLocation>
</comment>
<dbReference type="STRING" id="106549.A0A540MTY5"/>
<comment type="similarity">
    <text evidence="2">Belongs to the ERG2 family.</text>
</comment>
<reference evidence="7 8" key="1">
    <citation type="journal article" date="2019" name="G3 (Bethesda)">
        <title>Sequencing of a Wild Apple (Malus baccata) Genome Unravels the Differences Between Cultivated and Wild Apple Species Regarding Disease Resistance and Cold Tolerance.</title>
        <authorList>
            <person name="Chen X."/>
        </authorList>
    </citation>
    <scope>NUCLEOTIDE SEQUENCE [LARGE SCALE GENOMIC DNA]</scope>
    <source>
        <strain evidence="8">cv. Shandingzi</strain>
        <tissue evidence="7">Leaves</tissue>
    </source>
</reference>
<evidence type="ECO:0000256" key="5">
    <source>
        <dbReference type="ARBA" id="ARBA00022989"/>
    </source>
</evidence>
<evidence type="ECO:0000313" key="7">
    <source>
        <dbReference type="EMBL" id="TQE02249.1"/>
    </source>
</evidence>
<gene>
    <name evidence="7" type="ORF">C1H46_012120</name>
</gene>
<evidence type="ECO:0000256" key="2">
    <source>
        <dbReference type="ARBA" id="ARBA00007141"/>
    </source>
</evidence>
<accession>A0A540MTY5</accession>
<evidence type="ECO:0000256" key="6">
    <source>
        <dbReference type="ARBA" id="ARBA00023136"/>
    </source>
</evidence>
<organism evidence="7 8">
    <name type="scientific">Malus baccata</name>
    <name type="common">Siberian crab apple</name>
    <name type="synonym">Pyrus baccata</name>
    <dbReference type="NCBI Taxonomy" id="106549"/>
    <lineage>
        <taxon>Eukaryota</taxon>
        <taxon>Viridiplantae</taxon>
        <taxon>Streptophyta</taxon>
        <taxon>Embryophyta</taxon>
        <taxon>Tracheophyta</taxon>
        <taxon>Spermatophyta</taxon>
        <taxon>Magnoliopsida</taxon>
        <taxon>eudicotyledons</taxon>
        <taxon>Gunneridae</taxon>
        <taxon>Pentapetalae</taxon>
        <taxon>rosids</taxon>
        <taxon>fabids</taxon>
        <taxon>Rosales</taxon>
        <taxon>Rosaceae</taxon>
        <taxon>Amygdaloideae</taxon>
        <taxon>Maleae</taxon>
        <taxon>Malus</taxon>
    </lineage>
</organism>
<keyword evidence="5" id="KW-1133">Transmembrane helix</keyword>
<comment type="caution">
    <text evidence="7">The sequence shown here is derived from an EMBL/GenBank/DDBJ whole genome shotgun (WGS) entry which is preliminary data.</text>
</comment>
<dbReference type="EMBL" id="VIEB01000179">
    <property type="protein sequence ID" value="TQE02249.1"/>
    <property type="molecule type" value="Genomic_DNA"/>
</dbReference>
<keyword evidence="3" id="KW-0812">Transmembrane</keyword>
<protein>
    <submittedName>
        <fullName evidence="7">Uncharacterized protein</fullName>
    </submittedName>
</protein>
<proteinExistence type="inferred from homology"/>
<dbReference type="AlphaFoldDB" id="A0A540MTY5"/>